<comment type="caution">
    <text evidence="1">The sequence shown here is derived from an EMBL/GenBank/DDBJ whole genome shotgun (WGS) entry which is preliminary data.</text>
</comment>
<organism evidence="1 2">
    <name type="scientific">Lonepinella koalarum</name>
    <dbReference type="NCBI Taxonomy" id="53417"/>
    <lineage>
        <taxon>Bacteria</taxon>
        <taxon>Pseudomonadati</taxon>
        <taxon>Pseudomonadota</taxon>
        <taxon>Gammaproteobacteria</taxon>
        <taxon>Pasteurellales</taxon>
        <taxon>Pasteurellaceae</taxon>
        <taxon>Lonepinella</taxon>
    </lineage>
</organism>
<dbReference type="AlphaFoldDB" id="A0A4R1KZK7"/>
<protein>
    <recommendedName>
        <fullName evidence="3">ParE-like toxin of type II ParDE toxin-antitoxin system</fullName>
    </recommendedName>
</protein>
<evidence type="ECO:0008006" key="3">
    <source>
        <dbReference type="Google" id="ProtNLM"/>
    </source>
</evidence>
<evidence type="ECO:0000313" key="2">
    <source>
        <dbReference type="Proteomes" id="UP000295496"/>
    </source>
</evidence>
<dbReference type="EMBL" id="SMGJ01000003">
    <property type="protein sequence ID" value="TCK70050.1"/>
    <property type="molecule type" value="Genomic_DNA"/>
</dbReference>
<reference evidence="1 2" key="1">
    <citation type="submission" date="2019-03" db="EMBL/GenBank/DDBJ databases">
        <title>Genomic Encyclopedia of Type Strains, Phase IV (KMG-IV): sequencing the most valuable type-strain genomes for metagenomic binning, comparative biology and taxonomic classification.</title>
        <authorList>
            <person name="Goeker M."/>
        </authorList>
    </citation>
    <scope>NUCLEOTIDE SEQUENCE [LARGE SCALE GENOMIC DNA]</scope>
    <source>
        <strain evidence="1 2">DSM 10053</strain>
    </source>
</reference>
<keyword evidence="2" id="KW-1185">Reference proteome</keyword>
<evidence type="ECO:0000313" key="1">
    <source>
        <dbReference type="EMBL" id="TCK70050.1"/>
    </source>
</evidence>
<name>A0A4R1KZK7_9PAST</name>
<dbReference type="RefSeq" id="WP_243640861.1">
    <property type="nucleotide sequence ID" value="NZ_CP170642.1"/>
</dbReference>
<proteinExistence type="predicted"/>
<sequence length="68" mass="8209">MKTDYKIIWRKVAEEKLEKQAQYLLEQSKNLVVASNFYQTIKDGVNRLSYYADAYKFQEMKKIYLYNG</sequence>
<gene>
    <name evidence="1" type="ORF">EV692_1273</name>
</gene>
<accession>A0A4R1KZK7</accession>
<dbReference type="Proteomes" id="UP000295496">
    <property type="component" value="Unassembled WGS sequence"/>
</dbReference>